<protein>
    <submittedName>
        <fullName evidence="2">Uncharacterized protein</fullName>
    </submittedName>
</protein>
<dbReference type="WBParaSite" id="sdigi.contig1339.g10332.t1">
    <property type="protein sequence ID" value="sdigi.contig1339.g10332.t1"/>
    <property type="gene ID" value="sdigi.contig1339.g10332"/>
</dbReference>
<dbReference type="Proteomes" id="UP000887581">
    <property type="component" value="Unplaced"/>
</dbReference>
<proteinExistence type="predicted"/>
<evidence type="ECO:0000313" key="1">
    <source>
        <dbReference type="Proteomes" id="UP000887581"/>
    </source>
</evidence>
<name>A0A915PF09_9BILA</name>
<evidence type="ECO:0000313" key="2">
    <source>
        <dbReference type="WBParaSite" id="sdigi.contig1339.g10332.t1"/>
    </source>
</evidence>
<accession>A0A915PF09</accession>
<organism evidence="1 2">
    <name type="scientific">Setaria digitata</name>
    <dbReference type="NCBI Taxonomy" id="48799"/>
    <lineage>
        <taxon>Eukaryota</taxon>
        <taxon>Metazoa</taxon>
        <taxon>Ecdysozoa</taxon>
        <taxon>Nematoda</taxon>
        <taxon>Chromadorea</taxon>
        <taxon>Rhabditida</taxon>
        <taxon>Spirurina</taxon>
        <taxon>Spiruromorpha</taxon>
        <taxon>Filarioidea</taxon>
        <taxon>Setariidae</taxon>
        <taxon>Setaria</taxon>
    </lineage>
</organism>
<sequence length="80" mass="9014">MESLALLCLPTPEANAIWTIRMIKGSDVEDLVAFVKSVFRLAMAEKSRSRKTTECGFEMIDRALQNVAVHRSQGTFKVRI</sequence>
<keyword evidence="1" id="KW-1185">Reference proteome</keyword>
<dbReference type="AlphaFoldDB" id="A0A915PF09"/>
<reference evidence="2" key="1">
    <citation type="submission" date="2022-11" db="UniProtKB">
        <authorList>
            <consortium name="WormBaseParasite"/>
        </authorList>
    </citation>
    <scope>IDENTIFICATION</scope>
</reference>